<dbReference type="PIRSF" id="PIRSF006483">
    <property type="entry name" value="Membrane_protein_YitT"/>
    <property type="match status" value="1"/>
</dbReference>
<evidence type="ECO:0000256" key="6">
    <source>
        <dbReference type="SAM" id="Phobius"/>
    </source>
</evidence>
<feature type="transmembrane region" description="Helical" evidence="6">
    <location>
        <begin position="82"/>
        <end position="104"/>
    </location>
</feature>
<dbReference type="PANTHER" id="PTHR33545:SF5">
    <property type="entry name" value="UPF0750 MEMBRANE PROTEIN YITT"/>
    <property type="match status" value="1"/>
</dbReference>
<protein>
    <submittedName>
        <fullName evidence="8">YitT family protein</fullName>
    </submittedName>
</protein>
<dbReference type="Pfam" id="PF02588">
    <property type="entry name" value="YitT_membrane"/>
    <property type="match status" value="1"/>
</dbReference>
<dbReference type="Proteomes" id="UP000824265">
    <property type="component" value="Unassembled WGS sequence"/>
</dbReference>
<dbReference type="GO" id="GO:0005886">
    <property type="term" value="C:plasma membrane"/>
    <property type="evidence" value="ECO:0007669"/>
    <property type="project" value="UniProtKB-SubCell"/>
</dbReference>
<evidence type="ECO:0000256" key="4">
    <source>
        <dbReference type="ARBA" id="ARBA00022989"/>
    </source>
</evidence>
<evidence type="ECO:0000256" key="3">
    <source>
        <dbReference type="ARBA" id="ARBA00022692"/>
    </source>
</evidence>
<evidence type="ECO:0000256" key="5">
    <source>
        <dbReference type="ARBA" id="ARBA00023136"/>
    </source>
</evidence>
<keyword evidence="4 6" id="KW-1133">Transmembrane helix</keyword>
<dbReference type="Pfam" id="PF10035">
    <property type="entry name" value="DUF2179"/>
    <property type="match status" value="1"/>
</dbReference>
<evidence type="ECO:0000313" key="8">
    <source>
        <dbReference type="EMBL" id="HIW80589.1"/>
    </source>
</evidence>
<organism evidence="8 9">
    <name type="scientific">Candidatus Acetatifactor stercoripullorum</name>
    <dbReference type="NCBI Taxonomy" id="2838414"/>
    <lineage>
        <taxon>Bacteria</taxon>
        <taxon>Bacillati</taxon>
        <taxon>Bacillota</taxon>
        <taxon>Clostridia</taxon>
        <taxon>Lachnospirales</taxon>
        <taxon>Lachnospiraceae</taxon>
        <taxon>Acetatifactor</taxon>
    </lineage>
</organism>
<dbReference type="InterPro" id="IPR003740">
    <property type="entry name" value="YitT"/>
</dbReference>
<accession>A0A9D1R458</accession>
<keyword evidence="3 6" id="KW-0812">Transmembrane</keyword>
<reference evidence="8" key="1">
    <citation type="journal article" date="2021" name="PeerJ">
        <title>Extensive microbial diversity within the chicken gut microbiome revealed by metagenomics and culture.</title>
        <authorList>
            <person name="Gilroy R."/>
            <person name="Ravi A."/>
            <person name="Getino M."/>
            <person name="Pursley I."/>
            <person name="Horton D.L."/>
            <person name="Alikhan N.F."/>
            <person name="Baker D."/>
            <person name="Gharbi K."/>
            <person name="Hall N."/>
            <person name="Watson M."/>
            <person name="Adriaenssens E.M."/>
            <person name="Foster-Nyarko E."/>
            <person name="Jarju S."/>
            <person name="Secka A."/>
            <person name="Antonio M."/>
            <person name="Oren A."/>
            <person name="Chaudhuri R.R."/>
            <person name="La Ragione R."/>
            <person name="Hildebrand F."/>
            <person name="Pallen M.J."/>
        </authorList>
    </citation>
    <scope>NUCLEOTIDE SEQUENCE</scope>
    <source>
        <strain evidence="8">CHK195-6426</strain>
    </source>
</reference>
<dbReference type="InterPro" id="IPR019264">
    <property type="entry name" value="DUF2179"/>
</dbReference>
<feature type="transmembrane region" description="Helical" evidence="6">
    <location>
        <begin position="54"/>
        <end position="75"/>
    </location>
</feature>
<proteinExistence type="predicted"/>
<reference evidence="8" key="2">
    <citation type="submission" date="2021-04" db="EMBL/GenBank/DDBJ databases">
        <authorList>
            <person name="Gilroy R."/>
        </authorList>
    </citation>
    <scope>NUCLEOTIDE SEQUENCE</scope>
    <source>
        <strain evidence="8">CHK195-6426</strain>
    </source>
</reference>
<evidence type="ECO:0000259" key="7">
    <source>
        <dbReference type="Pfam" id="PF10035"/>
    </source>
</evidence>
<comment type="subcellular location">
    <subcellularLocation>
        <location evidence="1">Cell membrane</location>
        <topology evidence="1">Multi-pass membrane protein</topology>
    </subcellularLocation>
</comment>
<feature type="transmembrane region" description="Helical" evidence="6">
    <location>
        <begin position="12"/>
        <end position="34"/>
    </location>
</feature>
<feature type="transmembrane region" description="Helical" evidence="6">
    <location>
        <begin position="150"/>
        <end position="173"/>
    </location>
</feature>
<dbReference type="InterPro" id="IPR015867">
    <property type="entry name" value="N-reg_PII/ATP_PRibTrfase_C"/>
</dbReference>
<feature type="domain" description="DUF2179" evidence="7">
    <location>
        <begin position="227"/>
        <end position="280"/>
    </location>
</feature>
<dbReference type="EMBL" id="DXGH01000019">
    <property type="protein sequence ID" value="HIW80589.1"/>
    <property type="molecule type" value="Genomic_DNA"/>
</dbReference>
<evidence type="ECO:0000313" key="9">
    <source>
        <dbReference type="Proteomes" id="UP000824265"/>
    </source>
</evidence>
<dbReference type="RefSeq" id="WP_318704130.1">
    <property type="nucleotide sequence ID" value="NZ_CALWMU010000009.1"/>
</dbReference>
<evidence type="ECO:0000256" key="2">
    <source>
        <dbReference type="ARBA" id="ARBA00022475"/>
    </source>
</evidence>
<gene>
    <name evidence="8" type="ORF">H9742_03520</name>
</gene>
<keyword evidence="2" id="KW-1003">Cell membrane</keyword>
<dbReference type="InterPro" id="IPR051461">
    <property type="entry name" value="UPF0750_membrane"/>
</dbReference>
<dbReference type="PANTHER" id="PTHR33545">
    <property type="entry name" value="UPF0750 MEMBRANE PROTEIN YITT-RELATED"/>
    <property type="match status" value="1"/>
</dbReference>
<dbReference type="Gene3D" id="3.30.70.120">
    <property type="match status" value="1"/>
</dbReference>
<feature type="transmembrane region" description="Helical" evidence="6">
    <location>
        <begin position="110"/>
        <end position="129"/>
    </location>
</feature>
<dbReference type="CDD" id="cd16380">
    <property type="entry name" value="YitT_C"/>
    <property type="match status" value="1"/>
</dbReference>
<dbReference type="AlphaFoldDB" id="A0A9D1R458"/>
<evidence type="ECO:0000256" key="1">
    <source>
        <dbReference type="ARBA" id="ARBA00004651"/>
    </source>
</evidence>
<keyword evidence="5 6" id="KW-0472">Membrane</keyword>
<name>A0A9D1R458_9FIRM</name>
<feature type="transmembrane region" description="Helical" evidence="6">
    <location>
        <begin position="179"/>
        <end position="199"/>
    </location>
</feature>
<comment type="caution">
    <text evidence="8">The sequence shown here is derived from an EMBL/GenBank/DDBJ whole genome shotgun (WGS) entry which is preliminary data.</text>
</comment>
<sequence length="291" mass="31880">MEFQEKKTIKGRILDYLIITVASFIYALAVSLFLDPNSLAPGGVTGIAIILNRLTGLETGTWIMMINIPILFLGIWKFGLRLILSTMYCTILSSFFTNLLVFAGPATSDPLLAALAGSALMALGMGLVFKAGATTGGTDIVIKVLRRKFPYLKTGFLFLMTDIMIVTVSAFVFRDIDKALYAGLVVFTTSLILDVVLYGRDGAKLIYIISDRSEPITRRLLEELDIGVTHVKGSGAYSGREKSVILCAIKKQMAYKAEAIVKEEDPLAFMIVTSATEIYGEGYKSYFSEKL</sequence>